<reference evidence="1 2" key="1">
    <citation type="submission" date="2020-06" db="EMBL/GenBank/DDBJ databases">
        <authorList>
            <person name="Li R."/>
            <person name="Bekaert M."/>
        </authorList>
    </citation>
    <scope>NUCLEOTIDE SEQUENCE [LARGE SCALE GENOMIC DNA]</scope>
    <source>
        <strain evidence="2">wild</strain>
    </source>
</reference>
<keyword evidence="2" id="KW-1185">Reference proteome</keyword>
<dbReference type="EMBL" id="CACVKT020000331">
    <property type="protein sequence ID" value="CAC5358268.1"/>
    <property type="molecule type" value="Genomic_DNA"/>
</dbReference>
<proteinExistence type="predicted"/>
<dbReference type="OrthoDB" id="445007at2759"/>
<name>A0A6J7ZZB0_MYTCO</name>
<protein>
    <submittedName>
        <fullName evidence="1">Uncharacterized protein</fullName>
    </submittedName>
</protein>
<dbReference type="AlphaFoldDB" id="A0A6J7ZZB0"/>
<sequence length="187" mass="21617">MRFGEPLLSEVKTKTELGEVLPTEYLVERLASKKFTPYKTPAEAVMEENISGEDRKVAKMSEELRPKLDKFKHMLHTGSHSPCLSKNFAEDPQLCLTLDLTCLFVKEVEKTKSNFPAFSYVDIINSQLHAYQLVNCDRLENRFFSLRNKVNLDLRTKYRSGRKRQLYKTRVFKVAVFQSEIISGQGC</sequence>
<organism evidence="1 2">
    <name type="scientific">Mytilus coruscus</name>
    <name type="common">Sea mussel</name>
    <dbReference type="NCBI Taxonomy" id="42192"/>
    <lineage>
        <taxon>Eukaryota</taxon>
        <taxon>Metazoa</taxon>
        <taxon>Spiralia</taxon>
        <taxon>Lophotrochozoa</taxon>
        <taxon>Mollusca</taxon>
        <taxon>Bivalvia</taxon>
        <taxon>Autobranchia</taxon>
        <taxon>Pteriomorphia</taxon>
        <taxon>Mytilida</taxon>
        <taxon>Mytiloidea</taxon>
        <taxon>Mytilidae</taxon>
        <taxon>Mytilinae</taxon>
        <taxon>Mytilus</taxon>
    </lineage>
</organism>
<dbReference type="Proteomes" id="UP000507470">
    <property type="component" value="Unassembled WGS sequence"/>
</dbReference>
<accession>A0A6J7ZZB0</accession>
<gene>
    <name evidence="1" type="ORF">MCOR_1590</name>
</gene>
<evidence type="ECO:0000313" key="2">
    <source>
        <dbReference type="Proteomes" id="UP000507470"/>
    </source>
</evidence>
<evidence type="ECO:0000313" key="1">
    <source>
        <dbReference type="EMBL" id="CAC5358268.1"/>
    </source>
</evidence>